<evidence type="ECO:0000313" key="2">
    <source>
        <dbReference type="Proteomes" id="UP000194761"/>
    </source>
</evidence>
<gene>
    <name evidence="1" type="ORF">CA984_00145</name>
</gene>
<protein>
    <submittedName>
        <fullName evidence="1">Uncharacterized protein</fullName>
    </submittedName>
</protein>
<organism evidence="1 2">
    <name type="scientific">Streptosporangium minutum</name>
    <dbReference type="NCBI Taxonomy" id="569862"/>
    <lineage>
        <taxon>Bacteria</taxon>
        <taxon>Bacillati</taxon>
        <taxon>Actinomycetota</taxon>
        <taxon>Actinomycetes</taxon>
        <taxon>Streptosporangiales</taxon>
        <taxon>Streptosporangiaceae</taxon>
        <taxon>Streptosporangium</taxon>
    </lineage>
</organism>
<dbReference type="RefSeq" id="WP_086566409.1">
    <property type="nucleotide sequence ID" value="NZ_NGFP01000001.1"/>
</dbReference>
<dbReference type="EMBL" id="NGFP01000001">
    <property type="protein sequence ID" value="OUD00089.1"/>
    <property type="molecule type" value="Genomic_DNA"/>
</dbReference>
<reference evidence="1 2" key="1">
    <citation type="submission" date="2017-05" db="EMBL/GenBank/DDBJ databases">
        <title>Biotechnological potential of actinobacteria isolated from South African environments.</title>
        <authorList>
            <person name="Le Roes-Hill M."/>
            <person name="Prins A."/>
            <person name="Durrell K.A."/>
        </authorList>
    </citation>
    <scope>NUCLEOTIDE SEQUENCE [LARGE SCALE GENOMIC DNA]</scope>
    <source>
        <strain evidence="1">M26</strain>
    </source>
</reference>
<dbReference type="AlphaFoldDB" id="A0A243RXZ9"/>
<evidence type="ECO:0000313" key="1">
    <source>
        <dbReference type="EMBL" id="OUD00089.1"/>
    </source>
</evidence>
<sequence>MTITVVISPALPTMNTDPATFPVEQAAVRRSASARAWMALGREREGYHQVVCTVSALRRVLIPLTGLLDKRGQADA</sequence>
<proteinExistence type="predicted"/>
<accession>A0A243RXZ9</accession>
<dbReference type="Proteomes" id="UP000194761">
    <property type="component" value="Unassembled WGS sequence"/>
</dbReference>
<name>A0A243RXZ9_9ACTN</name>
<comment type="caution">
    <text evidence="1">The sequence shown here is derived from an EMBL/GenBank/DDBJ whole genome shotgun (WGS) entry which is preliminary data.</text>
</comment>
<keyword evidence="2" id="KW-1185">Reference proteome</keyword>